<proteinExistence type="predicted"/>
<dbReference type="OrthoDB" id="515699at2759"/>
<evidence type="ECO:0000256" key="1">
    <source>
        <dbReference type="SAM" id="Coils"/>
    </source>
</evidence>
<gene>
    <name evidence="5" type="ORF">C2E20_8719</name>
</gene>
<keyword evidence="6" id="KW-1185">Reference proteome</keyword>
<keyword evidence="3" id="KW-0812">Transmembrane</keyword>
<organism evidence="5 6">
    <name type="scientific">Micractinium conductrix</name>
    <dbReference type="NCBI Taxonomy" id="554055"/>
    <lineage>
        <taxon>Eukaryota</taxon>
        <taxon>Viridiplantae</taxon>
        <taxon>Chlorophyta</taxon>
        <taxon>core chlorophytes</taxon>
        <taxon>Trebouxiophyceae</taxon>
        <taxon>Chlorellales</taxon>
        <taxon>Chlorellaceae</taxon>
        <taxon>Chlorella clade</taxon>
        <taxon>Micractinium</taxon>
    </lineage>
</organism>
<feature type="region of interest" description="Disordered" evidence="2">
    <location>
        <begin position="384"/>
        <end position="405"/>
    </location>
</feature>
<protein>
    <submittedName>
        <fullName evidence="5">Uncharacterized protein</fullName>
    </submittedName>
</protein>
<dbReference type="EMBL" id="LHPF02000052">
    <property type="protein sequence ID" value="PSC67639.1"/>
    <property type="molecule type" value="Genomic_DNA"/>
</dbReference>
<keyword evidence="1" id="KW-0175">Coiled coil</keyword>
<dbReference type="Gene3D" id="1.10.287.1490">
    <property type="match status" value="1"/>
</dbReference>
<feature type="signal peptide" evidence="4">
    <location>
        <begin position="1"/>
        <end position="21"/>
    </location>
</feature>
<feature type="chain" id="PRO_5015189233" evidence="4">
    <location>
        <begin position="22"/>
        <end position="405"/>
    </location>
</feature>
<dbReference type="Proteomes" id="UP000239649">
    <property type="component" value="Unassembled WGS sequence"/>
</dbReference>
<sequence>MVTSRGVIALLALFLAVGAAAQECDAALGELRSKLAAAEASGSSCTADAAGIKAKLEEAEASLAVNRKALADVEAKLQACPDGKAAEAAAAAAKASLAAAERQLEEATAKLKASEGQAATLKAAVEAAEAQAAAARSQHDSCSAQSKEAATKLAAAQSSQAGILVEIASLKAELARATAEAASAKAALSQVESAWLPLWAERAGRTAAATLSPAAQSAREYAEQGVSAAAALWSSHGKPAVERGVAVATAKAGELNAVLDKKLGDSWLKYKAQAAAAAGVAGAKAAQAWDAARTAALAAWHSDALAAVRPALAKGAAVASEQARKVQGELEEMLIRLLSKNNSTVPLARRPYVTYMVYGGVFVPLVAFGMPLLGLRCAPKPRVGESRLGGAPMSTKKKKKPVRLH</sequence>
<evidence type="ECO:0000313" key="6">
    <source>
        <dbReference type="Proteomes" id="UP000239649"/>
    </source>
</evidence>
<name>A0A2P6V0M6_9CHLO</name>
<keyword evidence="3" id="KW-0472">Membrane</keyword>
<evidence type="ECO:0000256" key="3">
    <source>
        <dbReference type="SAM" id="Phobius"/>
    </source>
</evidence>
<dbReference type="AlphaFoldDB" id="A0A2P6V0M6"/>
<dbReference type="SUPFAM" id="SSF57997">
    <property type="entry name" value="Tropomyosin"/>
    <property type="match status" value="1"/>
</dbReference>
<evidence type="ECO:0000256" key="4">
    <source>
        <dbReference type="SAM" id="SignalP"/>
    </source>
</evidence>
<evidence type="ECO:0000313" key="5">
    <source>
        <dbReference type="EMBL" id="PSC67639.1"/>
    </source>
</evidence>
<keyword evidence="3" id="KW-1133">Transmembrane helix</keyword>
<reference evidence="5 6" key="1">
    <citation type="journal article" date="2018" name="Plant J.">
        <title>Genome sequences of Chlorella sorokiniana UTEX 1602 and Micractinium conductrix SAG 241.80: implications to maltose excretion by a green alga.</title>
        <authorList>
            <person name="Arriola M.B."/>
            <person name="Velmurugan N."/>
            <person name="Zhang Y."/>
            <person name="Plunkett M.H."/>
            <person name="Hondzo H."/>
            <person name="Barney B.M."/>
        </authorList>
    </citation>
    <scope>NUCLEOTIDE SEQUENCE [LARGE SCALE GENOMIC DNA]</scope>
    <source>
        <strain evidence="5 6">SAG 241.80</strain>
    </source>
</reference>
<accession>A0A2P6V0M6</accession>
<comment type="caution">
    <text evidence="5">The sequence shown here is derived from an EMBL/GenBank/DDBJ whole genome shotgun (WGS) entry which is preliminary data.</text>
</comment>
<feature type="compositionally biased region" description="Basic residues" evidence="2">
    <location>
        <begin position="395"/>
        <end position="405"/>
    </location>
</feature>
<keyword evidence="4" id="KW-0732">Signal</keyword>
<feature type="transmembrane region" description="Helical" evidence="3">
    <location>
        <begin position="352"/>
        <end position="373"/>
    </location>
</feature>
<evidence type="ECO:0000256" key="2">
    <source>
        <dbReference type="SAM" id="MobiDB-lite"/>
    </source>
</evidence>
<feature type="coiled-coil region" evidence="1">
    <location>
        <begin position="56"/>
        <end position="194"/>
    </location>
</feature>